<dbReference type="AlphaFoldDB" id="A0A2C9V541"/>
<evidence type="ECO:0000313" key="2">
    <source>
        <dbReference type="EMBL" id="OAY39082.1"/>
    </source>
</evidence>
<dbReference type="PANTHER" id="PTHR31286:SF178">
    <property type="entry name" value="DUF4283 DOMAIN-CONTAINING PROTEIN"/>
    <property type="match status" value="1"/>
</dbReference>
<dbReference type="EMBL" id="CM004396">
    <property type="protein sequence ID" value="OAY39082.1"/>
    <property type="molecule type" value="Genomic_DNA"/>
</dbReference>
<evidence type="ECO:0000259" key="1">
    <source>
        <dbReference type="Pfam" id="PF14111"/>
    </source>
</evidence>
<sequence>MDCRRRYNASVVKAALAKSWTLRKDFIVTPKRENVFVFYFDHEVDARFVMGNRPWYVQNHLISIMEWPPDLTLEELSFETSPFWVHVNRLPPNQINKENAKIIGDHIGYFEEVDLGFTTKRRREVQHGLVLNMRNFQIFVLHVEEWGTIVETVISLLKLKLFPRARS</sequence>
<accession>A0A2C9V541</accession>
<dbReference type="PANTHER" id="PTHR31286">
    <property type="entry name" value="GLYCINE-RICH CELL WALL STRUCTURAL PROTEIN 1.8-LIKE"/>
    <property type="match status" value="1"/>
</dbReference>
<protein>
    <recommendedName>
        <fullName evidence="1">DUF4283 domain-containing protein</fullName>
    </recommendedName>
</protein>
<reference evidence="2" key="1">
    <citation type="submission" date="2016-02" db="EMBL/GenBank/DDBJ databases">
        <title>WGS assembly of Manihot esculenta.</title>
        <authorList>
            <person name="Bredeson J.V."/>
            <person name="Prochnik S.E."/>
            <person name="Lyons J.B."/>
            <person name="Schmutz J."/>
            <person name="Grimwood J."/>
            <person name="Vrebalov J."/>
            <person name="Bart R.S."/>
            <person name="Amuge T."/>
            <person name="Ferguson M.E."/>
            <person name="Green R."/>
            <person name="Putnam N."/>
            <person name="Stites J."/>
            <person name="Rounsley S."/>
            <person name="Rokhsar D.S."/>
        </authorList>
    </citation>
    <scope>NUCLEOTIDE SEQUENCE [LARGE SCALE GENOMIC DNA]</scope>
    <source>
        <tissue evidence="2">Leaf</tissue>
    </source>
</reference>
<proteinExistence type="predicted"/>
<dbReference type="Pfam" id="PF14111">
    <property type="entry name" value="DUF4283"/>
    <property type="match status" value="1"/>
</dbReference>
<dbReference type="InterPro" id="IPR040256">
    <property type="entry name" value="At4g02000-like"/>
</dbReference>
<name>A0A2C9V541_MANES</name>
<organism evidence="2">
    <name type="scientific">Manihot esculenta</name>
    <name type="common">Cassava</name>
    <name type="synonym">Jatropha manihot</name>
    <dbReference type="NCBI Taxonomy" id="3983"/>
    <lineage>
        <taxon>Eukaryota</taxon>
        <taxon>Viridiplantae</taxon>
        <taxon>Streptophyta</taxon>
        <taxon>Embryophyta</taxon>
        <taxon>Tracheophyta</taxon>
        <taxon>Spermatophyta</taxon>
        <taxon>Magnoliopsida</taxon>
        <taxon>eudicotyledons</taxon>
        <taxon>Gunneridae</taxon>
        <taxon>Pentapetalae</taxon>
        <taxon>rosids</taxon>
        <taxon>fabids</taxon>
        <taxon>Malpighiales</taxon>
        <taxon>Euphorbiaceae</taxon>
        <taxon>Crotonoideae</taxon>
        <taxon>Manihoteae</taxon>
        <taxon>Manihot</taxon>
    </lineage>
</organism>
<feature type="domain" description="DUF4283" evidence="1">
    <location>
        <begin position="10"/>
        <end position="74"/>
    </location>
</feature>
<dbReference type="InterPro" id="IPR025558">
    <property type="entry name" value="DUF4283"/>
</dbReference>
<gene>
    <name evidence="2" type="ORF">MANES_10G065900</name>
</gene>